<organism evidence="2 3">
    <name type="scientific">Dryococelus australis</name>
    <dbReference type="NCBI Taxonomy" id="614101"/>
    <lineage>
        <taxon>Eukaryota</taxon>
        <taxon>Metazoa</taxon>
        <taxon>Ecdysozoa</taxon>
        <taxon>Arthropoda</taxon>
        <taxon>Hexapoda</taxon>
        <taxon>Insecta</taxon>
        <taxon>Pterygota</taxon>
        <taxon>Neoptera</taxon>
        <taxon>Polyneoptera</taxon>
        <taxon>Phasmatodea</taxon>
        <taxon>Verophasmatodea</taxon>
        <taxon>Anareolatae</taxon>
        <taxon>Phasmatidae</taxon>
        <taxon>Eurycanthinae</taxon>
        <taxon>Dryococelus</taxon>
    </lineage>
</organism>
<comment type="caution">
    <text evidence="2">The sequence shown here is derived from an EMBL/GenBank/DDBJ whole genome shotgun (WGS) entry which is preliminary data.</text>
</comment>
<dbReference type="InterPro" id="IPR012337">
    <property type="entry name" value="RNaseH-like_sf"/>
</dbReference>
<evidence type="ECO:0000313" key="3">
    <source>
        <dbReference type="Proteomes" id="UP001159363"/>
    </source>
</evidence>
<evidence type="ECO:0000313" key="2">
    <source>
        <dbReference type="EMBL" id="KAJ8886923.1"/>
    </source>
</evidence>
<feature type="domain" description="Integrase catalytic" evidence="1">
    <location>
        <begin position="17"/>
        <end position="117"/>
    </location>
</feature>
<accession>A0ABQ9HRA5</accession>
<dbReference type="PANTHER" id="PTHR37984">
    <property type="entry name" value="PROTEIN CBG26694"/>
    <property type="match status" value="1"/>
</dbReference>
<reference evidence="2 3" key="1">
    <citation type="submission" date="2023-02" db="EMBL/GenBank/DDBJ databases">
        <title>LHISI_Scaffold_Assembly.</title>
        <authorList>
            <person name="Stuart O.P."/>
            <person name="Cleave R."/>
            <person name="Magrath M.J.L."/>
            <person name="Mikheyev A.S."/>
        </authorList>
    </citation>
    <scope>NUCLEOTIDE SEQUENCE [LARGE SCALE GENOMIC DNA]</scope>
    <source>
        <strain evidence="2">Daus_M_001</strain>
        <tissue evidence="2">Leg muscle</tissue>
    </source>
</reference>
<sequence>MDSGMNKFVGKCKNCQMAKQPKHSKVGAYSVKLPLTPCYKMFLCGNNCILILVDGFCKYSCLLPLRDMKARNIVKALVYMAWKVFGSPEQLDTDNAKQLKLCFQWGIKHINTSPYYPCPNFVEILNKSIMVTLSFLHNLFMLLTRLCISRDGFSPNKIFLDANSYQAGDLVACSCKKMEHFSAKLCMPYDGPKKILRFLGLVTVLLGDL</sequence>
<dbReference type="SUPFAM" id="SSF53098">
    <property type="entry name" value="Ribonuclease H-like"/>
    <property type="match status" value="1"/>
</dbReference>
<dbReference type="Proteomes" id="UP001159363">
    <property type="component" value="Chromosome X"/>
</dbReference>
<dbReference type="PROSITE" id="PS50994">
    <property type="entry name" value="INTEGRASE"/>
    <property type="match status" value="1"/>
</dbReference>
<dbReference type="InterPro" id="IPR001584">
    <property type="entry name" value="Integrase_cat-core"/>
</dbReference>
<name>A0ABQ9HRA5_9NEOP</name>
<dbReference type="PANTHER" id="PTHR37984:SF5">
    <property type="entry name" value="PROTEIN NYNRIN-LIKE"/>
    <property type="match status" value="1"/>
</dbReference>
<dbReference type="InterPro" id="IPR036397">
    <property type="entry name" value="RNaseH_sf"/>
</dbReference>
<gene>
    <name evidence="2" type="ORF">PR048_013137</name>
</gene>
<keyword evidence="3" id="KW-1185">Reference proteome</keyword>
<protein>
    <recommendedName>
        <fullName evidence="1">Integrase catalytic domain-containing protein</fullName>
    </recommendedName>
</protein>
<proteinExistence type="predicted"/>
<dbReference type="Gene3D" id="3.30.420.10">
    <property type="entry name" value="Ribonuclease H-like superfamily/Ribonuclease H"/>
    <property type="match status" value="1"/>
</dbReference>
<dbReference type="InterPro" id="IPR050951">
    <property type="entry name" value="Retrovirus_Pol_polyprotein"/>
</dbReference>
<evidence type="ECO:0000259" key="1">
    <source>
        <dbReference type="PROSITE" id="PS50994"/>
    </source>
</evidence>
<dbReference type="EMBL" id="JARBHB010000004">
    <property type="protein sequence ID" value="KAJ8886923.1"/>
    <property type="molecule type" value="Genomic_DNA"/>
</dbReference>